<sequence>MKGFGTVDCLDRQQIVVFGRKVARAIWLLFRED</sequence>
<dbReference type="AlphaFoldDB" id="A0A419W8W5"/>
<evidence type="ECO:0000313" key="1">
    <source>
        <dbReference type="EMBL" id="RKD91889.1"/>
    </source>
</evidence>
<accession>A0A419W8W5</accession>
<dbReference type="EMBL" id="RAPN01000001">
    <property type="protein sequence ID" value="RKD91889.1"/>
    <property type="molecule type" value="Genomic_DNA"/>
</dbReference>
<evidence type="ECO:0000313" key="2">
    <source>
        <dbReference type="Proteomes" id="UP000283387"/>
    </source>
</evidence>
<organism evidence="1 2">
    <name type="scientific">Mangrovibacterium diazotrophicum</name>
    <dbReference type="NCBI Taxonomy" id="1261403"/>
    <lineage>
        <taxon>Bacteria</taxon>
        <taxon>Pseudomonadati</taxon>
        <taxon>Bacteroidota</taxon>
        <taxon>Bacteroidia</taxon>
        <taxon>Marinilabiliales</taxon>
        <taxon>Prolixibacteraceae</taxon>
        <taxon>Mangrovibacterium</taxon>
    </lineage>
</organism>
<reference evidence="1 2" key="1">
    <citation type="submission" date="2018-09" db="EMBL/GenBank/DDBJ databases">
        <title>Genomic Encyclopedia of Archaeal and Bacterial Type Strains, Phase II (KMG-II): from individual species to whole genera.</title>
        <authorList>
            <person name="Goeker M."/>
        </authorList>
    </citation>
    <scope>NUCLEOTIDE SEQUENCE [LARGE SCALE GENOMIC DNA]</scope>
    <source>
        <strain evidence="1 2">DSM 27148</strain>
    </source>
</reference>
<name>A0A419W8W5_9BACT</name>
<gene>
    <name evidence="1" type="ORF">BC643_2258</name>
</gene>
<dbReference type="Proteomes" id="UP000283387">
    <property type="component" value="Unassembled WGS sequence"/>
</dbReference>
<proteinExistence type="predicted"/>
<comment type="caution">
    <text evidence="1">The sequence shown here is derived from an EMBL/GenBank/DDBJ whole genome shotgun (WGS) entry which is preliminary data.</text>
</comment>
<protein>
    <submittedName>
        <fullName evidence="1">Uncharacterized protein</fullName>
    </submittedName>
</protein>
<keyword evidence="2" id="KW-1185">Reference proteome</keyword>